<name>A0A6L9SHJ9_9ACTN</name>
<keyword evidence="1" id="KW-0472">Membrane</keyword>
<dbReference type="Proteomes" id="UP000475214">
    <property type="component" value="Unassembled WGS sequence"/>
</dbReference>
<proteinExistence type="predicted"/>
<keyword evidence="3" id="KW-1185">Reference proteome</keyword>
<feature type="transmembrane region" description="Helical" evidence="1">
    <location>
        <begin position="20"/>
        <end position="44"/>
    </location>
</feature>
<dbReference type="EMBL" id="JAAGOA010000037">
    <property type="protein sequence ID" value="NEE04607.1"/>
    <property type="molecule type" value="Genomic_DNA"/>
</dbReference>
<reference evidence="2 3" key="1">
    <citation type="submission" date="2020-02" db="EMBL/GenBank/DDBJ databases">
        <authorList>
            <person name="Li X.-J."/>
            <person name="Han X.-M."/>
        </authorList>
    </citation>
    <scope>NUCLEOTIDE SEQUENCE [LARGE SCALE GENOMIC DNA]</scope>
    <source>
        <strain evidence="2 3">CCTCC AB 2017055</strain>
    </source>
</reference>
<accession>A0A6L9SHJ9</accession>
<evidence type="ECO:0000313" key="2">
    <source>
        <dbReference type="EMBL" id="NEE04607.1"/>
    </source>
</evidence>
<evidence type="ECO:0000256" key="1">
    <source>
        <dbReference type="SAM" id="Phobius"/>
    </source>
</evidence>
<dbReference type="RefSeq" id="WP_163745153.1">
    <property type="nucleotide sequence ID" value="NZ_JAAGOA010000037.1"/>
</dbReference>
<evidence type="ECO:0000313" key="3">
    <source>
        <dbReference type="Proteomes" id="UP000475214"/>
    </source>
</evidence>
<comment type="caution">
    <text evidence="2">The sequence shown here is derived from an EMBL/GenBank/DDBJ whole genome shotgun (WGS) entry which is preliminary data.</text>
</comment>
<keyword evidence="1" id="KW-0812">Transmembrane</keyword>
<protein>
    <submittedName>
        <fullName evidence="2">Uncharacterized protein</fullName>
    </submittedName>
</protein>
<gene>
    <name evidence="2" type="ORF">G1H10_31035</name>
</gene>
<dbReference type="AlphaFoldDB" id="A0A6L9SHJ9"/>
<organism evidence="2 3">
    <name type="scientific">Phytoactinopolyspora halotolerans</name>
    <dbReference type="NCBI Taxonomy" id="1981512"/>
    <lineage>
        <taxon>Bacteria</taxon>
        <taxon>Bacillati</taxon>
        <taxon>Actinomycetota</taxon>
        <taxon>Actinomycetes</taxon>
        <taxon>Jiangellales</taxon>
        <taxon>Jiangellaceae</taxon>
        <taxon>Phytoactinopolyspora</taxon>
    </lineage>
</organism>
<sequence length="54" mass="5678">MYDDGLAATGAGGLLLGGHAIGLPTVITIAVAFMLTGLFLYRLVTRKQRAQTRS</sequence>
<keyword evidence="1" id="KW-1133">Transmembrane helix</keyword>